<feature type="transmembrane region" description="Helical" evidence="1">
    <location>
        <begin position="154"/>
        <end position="175"/>
    </location>
</feature>
<dbReference type="AlphaFoldDB" id="A0A3B1B2R4"/>
<reference evidence="2" key="1">
    <citation type="submission" date="2018-06" db="EMBL/GenBank/DDBJ databases">
        <authorList>
            <person name="Zhirakovskaya E."/>
        </authorList>
    </citation>
    <scope>NUCLEOTIDE SEQUENCE</scope>
</reference>
<dbReference type="InterPro" id="IPR041916">
    <property type="entry name" value="Anti_sigma_zinc_sf"/>
</dbReference>
<proteinExistence type="predicted"/>
<organism evidence="2">
    <name type="scientific">hydrothermal vent metagenome</name>
    <dbReference type="NCBI Taxonomy" id="652676"/>
    <lineage>
        <taxon>unclassified sequences</taxon>
        <taxon>metagenomes</taxon>
        <taxon>ecological metagenomes</taxon>
    </lineage>
</organism>
<keyword evidence="1" id="KW-1133">Transmembrane helix</keyword>
<sequence>MLSYLANPDATEFREFSLHLAGCGECRSQLGTLSTLREGLDDLNSESYQQIIERDTELDEALQQQLIERYVDDQLPGEEKQQIASLLQKNPQGLKAALHYASHSSSMQRALPEFSNTTPVDQAGLSQGQKRQSRLHKSTLLNRLKYWFSLQTRIWISVPVTAAAAAVLAIIFMPASGTLTIAMYQDNPVIQFEQKNELPGIGFFSTARKVVKPFERVTIELVEKDTIALSWLAVEGAESYTVSLQKFALGQKIKLGENTTITPRVEFKDLNIDLDHRYEWILTGKTTDAKTFYTSGGFVIARND</sequence>
<protein>
    <recommendedName>
        <fullName evidence="3">Zinc-finger domain-containing protein</fullName>
    </recommendedName>
</protein>
<evidence type="ECO:0000313" key="2">
    <source>
        <dbReference type="EMBL" id="VAW99366.1"/>
    </source>
</evidence>
<name>A0A3B1B2R4_9ZZZZ</name>
<keyword evidence="1" id="KW-0472">Membrane</keyword>
<evidence type="ECO:0000256" key="1">
    <source>
        <dbReference type="SAM" id="Phobius"/>
    </source>
</evidence>
<gene>
    <name evidence="2" type="ORF">MNBD_GAMMA21-2744</name>
</gene>
<dbReference type="Gene3D" id="1.10.10.1320">
    <property type="entry name" value="Anti-sigma factor, zinc-finger domain"/>
    <property type="match status" value="1"/>
</dbReference>
<keyword evidence="1" id="KW-0812">Transmembrane</keyword>
<dbReference type="EMBL" id="UOFR01000066">
    <property type="protein sequence ID" value="VAW99366.1"/>
    <property type="molecule type" value="Genomic_DNA"/>
</dbReference>
<accession>A0A3B1B2R4</accession>
<evidence type="ECO:0008006" key="3">
    <source>
        <dbReference type="Google" id="ProtNLM"/>
    </source>
</evidence>